<dbReference type="GO" id="GO:0005743">
    <property type="term" value="C:mitochondrial inner membrane"/>
    <property type="evidence" value="ECO:0007669"/>
    <property type="project" value="UniProtKB-SubCell"/>
</dbReference>
<reference evidence="22" key="2">
    <citation type="submission" date="2015-01" db="EMBL/GenBank/DDBJ databases">
        <title>Evolutionary Origins and Diversification of the Mycorrhizal Mutualists.</title>
        <authorList>
            <consortium name="DOE Joint Genome Institute"/>
            <consortium name="Mycorrhizal Genomics Consortium"/>
            <person name="Kohler A."/>
            <person name="Kuo A."/>
            <person name="Nagy L.G."/>
            <person name="Floudas D."/>
            <person name="Copeland A."/>
            <person name="Barry K.W."/>
            <person name="Cichocki N."/>
            <person name="Veneault-Fourrey C."/>
            <person name="LaButti K."/>
            <person name="Lindquist E.A."/>
            <person name="Lipzen A."/>
            <person name="Lundell T."/>
            <person name="Morin E."/>
            <person name="Murat C."/>
            <person name="Riley R."/>
            <person name="Ohm R."/>
            <person name="Sun H."/>
            <person name="Tunlid A."/>
            <person name="Henrissat B."/>
            <person name="Grigoriev I.V."/>
            <person name="Hibbett D.S."/>
            <person name="Martin F."/>
        </authorList>
    </citation>
    <scope>NUCLEOTIDE SEQUENCE [LARGE SCALE GENOMIC DNA]</scope>
    <source>
        <strain evidence="22">MAFF 305830</strain>
    </source>
</reference>
<dbReference type="GO" id="GO:0008017">
    <property type="term" value="F:microtubule binding"/>
    <property type="evidence" value="ECO:0007669"/>
    <property type="project" value="TreeGrafter"/>
</dbReference>
<dbReference type="CDD" id="cd08771">
    <property type="entry name" value="DLP_1"/>
    <property type="match status" value="1"/>
</dbReference>
<dbReference type="EMBL" id="KN824364">
    <property type="protein sequence ID" value="KIM22084.1"/>
    <property type="molecule type" value="Genomic_DNA"/>
</dbReference>
<evidence type="ECO:0000256" key="4">
    <source>
        <dbReference type="ARBA" id="ARBA00022692"/>
    </source>
</evidence>
<evidence type="ECO:0000256" key="10">
    <source>
        <dbReference type="ARBA" id="ARBA00022946"/>
    </source>
</evidence>
<keyword evidence="14" id="KW-0472">Membrane</keyword>
<dbReference type="Pfam" id="PF24550">
    <property type="entry name" value="LIS_MGM1"/>
    <property type="match status" value="1"/>
</dbReference>
<evidence type="ECO:0000313" key="21">
    <source>
        <dbReference type="EMBL" id="KIM22084.1"/>
    </source>
</evidence>
<evidence type="ECO:0000256" key="13">
    <source>
        <dbReference type="ARBA" id="ARBA00023134"/>
    </source>
</evidence>
<dbReference type="GO" id="GO:0005525">
    <property type="term" value="F:GTP binding"/>
    <property type="evidence" value="ECO:0007669"/>
    <property type="project" value="UniProtKB-KW"/>
</dbReference>
<dbReference type="PROSITE" id="PS51718">
    <property type="entry name" value="G_DYNAMIN_2"/>
    <property type="match status" value="1"/>
</dbReference>
<comment type="similarity">
    <text evidence="17">Belongs to the TRAFAC class dynamin-like GTPase superfamily. Dynamin/Fzo/YdjA family.</text>
</comment>
<evidence type="ECO:0000256" key="1">
    <source>
        <dbReference type="ARBA" id="ARBA00004273"/>
    </source>
</evidence>
<accession>A0A0C3APV2</accession>
<feature type="domain" description="Dynamin-type G" evidence="20">
    <location>
        <begin position="263"/>
        <end position="552"/>
    </location>
</feature>
<dbReference type="InterPro" id="IPR056495">
    <property type="entry name" value="LIS_MGM1"/>
</dbReference>
<evidence type="ECO:0000313" key="22">
    <source>
        <dbReference type="Proteomes" id="UP000054097"/>
    </source>
</evidence>
<keyword evidence="6 17" id="KW-0547">Nucleotide-binding</keyword>
<feature type="domain" description="GED" evidence="19">
    <location>
        <begin position="889"/>
        <end position="982"/>
    </location>
</feature>
<name>A0A0C3APV2_SERVB</name>
<evidence type="ECO:0000256" key="11">
    <source>
        <dbReference type="ARBA" id="ARBA00022989"/>
    </source>
</evidence>
<gene>
    <name evidence="21" type="ORF">M408DRAFT_333087</name>
</gene>
<dbReference type="OrthoDB" id="5061070at2759"/>
<dbReference type="Proteomes" id="UP000054097">
    <property type="component" value="Unassembled WGS sequence"/>
</dbReference>
<dbReference type="GO" id="GO:0005758">
    <property type="term" value="C:mitochondrial intermembrane space"/>
    <property type="evidence" value="ECO:0007669"/>
    <property type="project" value="UniProtKB-SubCell"/>
</dbReference>
<dbReference type="InterPro" id="IPR020850">
    <property type="entry name" value="GED_dom"/>
</dbReference>
<dbReference type="InterPro" id="IPR022812">
    <property type="entry name" value="Dynamin"/>
</dbReference>
<dbReference type="InterPro" id="IPR027417">
    <property type="entry name" value="P-loop_NTPase"/>
</dbReference>
<dbReference type="InterPro" id="IPR030381">
    <property type="entry name" value="G_DYNAMIN_dom"/>
</dbReference>
<evidence type="ECO:0000256" key="6">
    <source>
        <dbReference type="ARBA" id="ARBA00022741"/>
    </source>
</evidence>
<dbReference type="SMART" id="SM00053">
    <property type="entry name" value="DYNc"/>
    <property type="match status" value="1"/>
</dbReference>
<keyword evidence="11" id="KW-1133">Transmembrane helix</keyword>
<dbReference type="GO" id="GO:0005874">
    <property type="term" value="C:microtubule"/>
    <property type="evidence" value="ECO:0007669"/>
    <property type="project" value="TreeGrafter"/>
</dbReference>
<keyword evidence="15" id="KW-1015">Disulfide bond</keyword>
<dbReference type="GO" id="GO:0061024">
    <property type="term" value="P:membrane organization"/>
    <property type="evidence" value="ECO:0007669"/>
    <property type="project" value="UniProtKB-ARBA"/>
</dbReference>
<keyword evidence="10" id="KW-0809">Transit peptide</keyword>
<reference evidence="21 22" key="1">
    <citation type="submission" date="2014-04" db="EMBL/GenBank/DDBJ databases">
        <authorList>
            <consortium name="DOE Joint Genome Institute"/>
            <person name="Kuo A."/>
            <person name="Zuccaro A."/>
            <person name="Kohler A."/>
            <person name="Nagy L.G."/>
            <person name="Floudas D."/>
            <person name="Copeland A."/>
            <person name="Barry K.W."/>
            <person name="Cichocki N."/>
            <person name="Veneault-Fourrey C."/>
            <person name="LaButti K."/>
            <person name="Lindquist E.A."/>
            <person name="Lipzen A."/>
            <person name="Lundell T."/>
            <person name="Morin E."/>
            <person name="Murat C."/>
            <person name="Sun H."/>
            <person name="Tunlid A."/>
            <person name="Henrissat B."/>
            <person name="Grigoriev I.V."/>
            <person name="Hibbett D.S."/>
            <person name="Martin F."/>
            <person name="Nordberg H.P."/>
            <person name="Cantor M.N."/>
            <person name="Hua S.X."/>
        </authorList>
    </citation>
    <scope>NUCLEOTIDE SEQUENCE [LARGE SCALE GENOMIC DNA]</scope>
    <source>
        <strain evidence="21 22">MAFF 305830</strain>
    </source>
</reference>
<evidence type="ECO:0000256" key="12">
    <source>
        <dbReference type="ARBA" id="ARBA00023128"/>
    </source>
</evidence>
<feature type="region of interest" description="Disordered" evidence="18">
    <location>
        <begin position="219"/>
        <end position="238"/>
    </location>
</feature>
<dbReference type="InterPro" id="IPR019762">
    <property type="entry name" value="Dynamin_GTPase_CS"/>
</dbReference>
<evidence type="ECO:0000256" key="14">
    <source>
        <dbReference type="ARBA" id="ARBA00023136"/>
    </source>
</evidence>
<keyword evidence="22" id="KW-1185">Reference proteome</keyword>
<evidence type="ECO:0000256" key="3">
    <source>
        <dbReference type="ARBA" id="ARBA00011980"/>
    </source>
</evidence>
<dbReference type="PROSITE" id="PS51388">
    <property type="entry name" value="GED"/>
    <property type="match status" value="1"/>
</dbReference>
<evidence type="ECO:0000256" key="5">
    <source>
        <dbReference type="ARBA" id="ARBA00022723"/>
    </source>
</evidence>
<evidence type="ECO:0000256" key="8">
    <source>
        <dbReference type="ARBA" id="ARBA00022801"/>
    </source>
</evidence>
<sequence>MLSSARKAVVPRSKPRFFSQYHPKQSSRPLVHTARPQLQSANRLKAFKNSAAAWRSVHARALSYTALPRLVARAFRVPIAGVGVGAGAFGYANYKLEELRSQTTGILNDIQDSAADFYDSSVSPFLSSAGSTLSSFRNSAQSTAESAREGLEGAIGSISGTIEGLDAPGWLASVGDKIKSLGSGGSGGQKNDREEPGGNGPEPAAVVTGAAVAATALRMAEDEEEEESPAQDADAAPPTDLLGLTKKLISVRNILQSIDQSDALTLPSIVVIGSQSSGKSSVLEAIVGKEFLPKGNNMVTRRPIELTLIHTPGVQPYGSFPDLHLDNIKSFSTIQSTLTELNLSVPSHMAVSDDPIRLHIHSPTVPDLTLIDLPGYIQIANIDQPDELKERIEALCEKYIREPNVILAVCAADVDLANSPALRASRRIDPLGLRTLGVVTKMDLVDPVLGAETLRGGRYPLGLGYVGVVTKPAERLRGRKGEEESLSESVRRREEAFFNGNKEHFYPEENTAVVKSKGKNAAVAKTEVMVGTDVLRRRLMEVLEGSMAGALHGITNNVQLELEEATYQFKVQYNDRRISAESYVAETVDGLKARFNAYANQFNKPAVRERLKGMLDEKIMSVLEAIYWSDKRLANGELNALAAGDLKKALAVDSNAAASSSSSGFFGFFGSSKPEPTTKTKELPAQRDLKDVETYWKYKLDAASSLLTKSGVGRDSTALVADGLRSLIEGIVGAEPMNHHPAYAERITQLSHAILRRYMPVTSDQVENAIKPFKHDVDVEEREWAEAVGRTVNLVEKEVGMLEGKIGEIKGRIGGARRLRGLMEYVRAREKREEERKKAGAANTEEPIDYRYSPVQVLEARNAQLYTDRLATLKLRLMALKSKQCKAGPKADSVCPEIFLNVVADKLSYMSTLFIHIELLDQFFYQFPREIDSRLIYDLDRNEVQKFARENPAIRRHLDLQDRKDKLEQVCYCMVQLQSLVNLRKESQPKQGRRQQGLFGAFF</sequence>
<evidence type="ECO:0000259" key="20">
    <source>
        <dbReference type="PROSITE" id="PS51718"/>
    </source>
</evidence>
<evidence type="ECO:0000259" key="19">
    <source>
        <dbReference type="PROSITE" id="PS51388"/>
    </source>
</evidence>
<keyword evidence="7" id="KW-0999">Mitochondrion inner membrane</keyword>
<evidence type="ECO:0000256" key="9">
    <source>
        <dbReference type="ARBA" id="ARBA00022842"/>
    </source>
</evidence>
<dbReference type="GO" id="GO:0003924">
    <property type="term" value="F:GTPase activity"/>
    <property type="evidence" value="ECO:0007669"/>
    <property type="project" value="InterPro"/>
</dbReference>
<dbReference type="Gene3D" id="3.40.50.300">
    <property type="entry name" value="P-loop containing nucleotide triphosphate hydrolases"/>
    <property type="match status" value="1"/>
</dbReference>
<organism evidence="21 22">
    <name type="scientific">Serendipita vermifera MAFF 305830</name>
    <dbReference type="NCBI Taxonomy" id="933852"/>
    <lineage>
        <taxon>Eukaryota</taxon>
        <taxon>Fungi</taxon>
        <taxon>Dikarya</taxon>
        <taxon>Basidiomycota</taxon>
        <taxon>Agaricomycotina</taxon>
        <taxon>Agaricomycetes</taxon>
        <taxon>Sebacinales</taxon>
        <taxon>Serendipitaceae</taxon>
        <taxon>Serendipita</taxon>
    </lineage>
</organism>
<dbReference type="GO" id="GO:0031623">
    <property type="term" value="P:receptor internalization"/>
    <property type="evidence" value="ECO:0007669"/>
    <property type="project" value="TreeGrafter"/>
</dbReference>
<dbReference type="SUPFAM" id="SSF52540">
    <property type="entry name" value="P-loop containing nucleoside triphosphate hydrolases"/>
    <property type="match status" value="1"/>
</dbReference>
<feature type="region of interest" description="Disordered" evidence="18">
    <location>
        <begin position="181"/>
        <end position="204"/>
    </location>
</feature>
<keyword evidence="9" id="KW-0460">Magnesium</keyword>
<comment type="catalytic activity">
    <reaction evidence="16">
        <text>GTP + H2O = GDP + phosphate + H(+)</text>
        <dbReference type="Rhea" id="RHEA:19669"/>
        <dbReference type="ChEBI" id="CHEBI:15377"/>
        <dbReference type="ChEBI" id="CHEBI:15378"/>
        <dbReference type="ChEBI" id="CHEBI:37565"/>
        <dbReference type="ChEBI" id="CHEBI:43474"/>
        <dbReference type="ChEBI" id="CHEBI:58189"/>
        <dbReference type="EC" id="3.6.5.5"/>
    </reaction>
</comment>
<keyword evidence="5" id="KW-0479">Metal-binding</keyword>
<dbReference type="PANTHER" id="PTHR11566">
    <property type="entry name" value="DYNAMIN"/>
    <property type="match status" value="1"/>
</dbReference>
<evidence type="ECO:0000256" key="18">
    <source>
        <dbReference type="SAM" id="MobiDB-lite"/>
    </source>
</evidence>
<keyword evidence="13 17" id="KW-0342">GTP-binding</keyword>
<dbReference type="InterPro" id="IPR045063">
    <property type="entry name" value="Dynamin_N"/>
</dbReference>
<evidence type="ECO:0000256" key="2">
    <source>
        <dbReference type="ARBA" id="ARBA00004569"/>
    </source>
</evidence>
<keyword evidence="4" id="KW-0812">Transmembrane</keyword>
<dbReference type="PROSITE" id="PS00410">
    <property type="entry name" value="G_DYNAMIN_1"/>
    <property type="match status" value="1"/>
</dbReference>
<keyword evidence="12" id="KW-0496">Mitochondrion</keyword>
<evidence type="ECO:0000256" key="15">
    <source>
        <dbReference type="ARBA" id="ARBA00023157"/>
    </source>
</evidence>
<dbReference type="GO" id="GO:0046872">
    <property type="term" value="F:metal ion binding"/>
    <property type="evidence" value="ECO:0007669"/>
    <property type="project" value="UniProtKB-KW"/>
</dbReference>
<dbReference type="STRING" id="933852.A0A0C3APV2"/>
<dbReference type="AlphaFoldDB" id="A0A0C3APV2"/>
<comment type="subcellular location">
    <subcellularLocation>
        <location evidence="1">Mitochondrion inner membrane</location>
    </subcellularLocation>
    <subcellularLocation>
        <location evidence="2">Mitochondrion intermembrane space</location>
    </subcellularLocation>
</comment>
<evidence type="ECO:0000256" key="16">
    <source>
        <dbReference type="ARBA" id="ARBA00048040"/>
    </source>
</evidence>
<dbReference type="HOGENOM" id="CLU_008640_0_0_1"/>
<evidence type="ECO:0000256" key="17">
    <source>
        <dbReference type="RuleBase" id="RU003932"/>
    </source>
</evidence>
<dbReference type="FunFam" id="3.40.50.300:FF:000741">
    <property type="entry name" value="Putative mitochondrial dynamin GTPase"/>
    <property type="match status" value="1"/>
</dbReference>
<dbReference type="PRINTS" id="PR00195">
    <property type="entry name" value="DYNAMIN"/>
</dbReference>
<protein>
    <recommendedName>
        <fullName evidence="3">dynamin GTPase</fullName>
        <ecNumber evidence="3">3.6.5.5</ecNumber>
    </recommendedName>
</protein>
<keyword evidence="8" id="KW-0378">Hydrolase</keyword>
<dbReference type="GO" id="GO:0005886">
    <property type="term" value="C:plasma membrane"/>
    <property type="evidence" value="ECO:0007669"/>
    <property type="project" value="TreeGrafter"/>
</dbReference>
<evidence type="ECO:0000256" key="7">
    <source>
        <dbReference type="ARBA" id="ARBA00022792"/>
    </source>
</evidence>
<proteinExistence type="inferred from homology"/>
<dbReference type="PANTHER" id="PTHR11566:SF212">
    <property type="entry name" value="DYNAMIN"/>
    <property type="match status" value="1"/>
</dbReference>
<dbReference type="EC" id="3.6.5.5" evidence="3"/>
<dbReference type="InterPro" id="IPR001401">
    <property type="entry name" value="Dynamin_GTPase"/>
</dbReference>
<dbReference type="Pfam" id="PF00350">
    <property type="entry name" value="Dynamin_N"/>
    <property type="match status" value="1"/>
</dbReference>